<protein>
    <submittedName>
        <fullName evidence="2">Unannotated protein</fullName>
    </submittedName>
</protein>
<proteinExistence type="predicted"/>
<gene>
    <name evidence="2" type="ORF">UFOPK3957_01107</name>
</gene>
<sequence length="126" mass="13981">MALALSLPAGSTVTYLERLRLQSDEPLAIMRNWIPAGVADLDADCLASNGLYELFRRSGVHLRIADQRIGARAATRPEARLLGVKFGSPLLTMERTAFDDAGRAVEYAQHCYRADSYFFDTTLVCR</sequence>
<dbReference type="Pfam" id="PF07702">
    <property type="entry name" value="UTRA"/>
    <property type="match status" value="1"/>
</dbReference>
<dbReference type="SMART" id="SM00866">
    <property type="entry name" value="UTRA"/>
    <property type="match status" value="1"/>
</dbReference>
<dbReference type="GO" id="GO:0045892">
    <property type="term" value="P:negative regulation of DNA-templated transcription"/>
    <property type="evidence" value="ECO:0007669"/>
    <property type="project" value="TreeGrafter"/>
</dbReference>
<feature type="domain" description="UbiC transcription regulator-associated" evidence="1">
    <location>
        <begin position="1"/>
        <end position="118"/>
    </location>
</feature>
<dbReference type="InterPro" id="IPR050679">
    <property type="entry name" value="Bact_HTH_transcr_reg"/>
</dbReference>
<dbReference type="InterPro" id="IPR011663">
    <property type="entry name" value="UTRA"/>
</dbReference>
<evidence type="ECO:0000313" key="2">
    <source>
        <dbReference type="EMBL" id="CAB4992954.1"/>
    </source>
</evidence>
<accession>A0A6J7NSH3</accession>
<evidence type="ECO:0000259" key="1">
    <source>
        <dbReference type="SMART" id="SM00866"/>
    </source>
</evidence>
<dbReference type="InterPro" id="IPR028978">
    <property type="entry name" value="Chorismate_lyase_/UTRA_dom_sf"/>
</dbReference>
<dbReference type="PANTHER" id="PTHR44846">
    <property type="entry name" value="MANNOSYL-D-GLYCERATE TRANSPORT/METABOLISM SYSTEM REPRESSOR MNGR-RELATED"/>
    <property type="match status" value="1"/>
</dbReference>
<dbReference type="Gene3D" id="3.40.1410.10">
    <property type="entry name" value="Chorismate lyase-like"/>
    <property type="match status" value="1"/>
</dbReference>
<name>A0A6J7NSH3_9ZZZZ</name>
<dbReference type="SUPFAM" id="SSF64288">
    <property type="entry name" value="Chorismate lyase-like"/>
    <property type="match status" value="1"/>
</dbReference>
<organism evidence="2">
    <name type="scientific">freshwater metagenome</name>
    <dbReference type="NCBI Taxonomy" id="449393"/>
    <lineage>
        <taxon>unclassified sequences</taxon>
        <taxon>metagenomes</taxon>
        <taxon>ecological metagenomes</taxon>
    </lineage>
</organism>
<dbReference type="AlphaFoldDB" id="A0A6J7NSH3"/>
<dbReference type="GO" id="GO:0003677">
    <property type="term" value="F:DNA binding"/>
    <property type="evidence" value="ECO:0007669"/>
    <property type="project" value="InterPro"/>
</dbReference>
<dbReference type="EMBL" id="CAFBOM010000186">
    <property type="protein sequence ID" value="CAB4992954.1"/>
    <property type="molecule type" value="Genomic_DNA"/>
</dbReference>
<dbReference type="PANTHER" id="PTHR44846:SF17">
    <property type="entry name" value="GNTR-FAMILY TRANSCRIPTIONAL REGULATOR"/>
    <property type="match status" value="1"/>
</dbReference>
<reference evidence="2" key="1">
    <citation type="submission" date="2020-05" db="EMBL/GenBank/DDBJ databases">
        <authorList>
            <person name="Chiriac C."/>
            <person name="Salcher M."/>
            <person name="Ghai R."/>
            <person name="Kavagutti S V."/>
        </authorList>
    </citation>
    <scope>NUCLEOTIDE SEQUENCE</scope>
</reference>